<reference evidence="4 5" key="1">
    <citation type="journal article" date="2020" name="Microorganisms">
        <title>Osmotic Adaptation and Compatible Solute Biosynthesis of Phototrophic Bacteria as Revealed from Genome Analyses.</title>
        <authorList>
            <person name="Imhoff J.F."/>
            <person name="Rahn T."/>
            <person name="Kunzel S."/>
            <person name="Keller A."/>
            <person name="Neulinger S.C."/>
        </authorList>
    </citation>
    <scope>NUCLEOTIDE SEQUENCE [LARGE SCALE GENOMIC DNA]</scope>
    <source>
        <strain evidence="4 5">DSM 15382</strain>
    </source>
</reference>
<dbReference type="InterPro" id="IPR011992">
    <property type="entry name" value="EF-hand-dom_pair"/>
</dbReference>
<dbReference type="CDD" id="cd00051">
    <property type="entry name" value="EFh"/>
    <property type="match status" value="1"/>
</dbReference>
<keyword evidence="5" id="KW-1185">Reference proteome</keyword>
<dbReference type="SUPFAM" id="SSF47473">
    <property type="entry name" value="EF-hand"/>
    <property type="match status" value="1"/>
</dbReference>
<dbReference type="Gene3D" id="1.10.238.10">
    <property type="entry name" value="EF-hand"/>
    <property type="match status" value="1"/>
</dbReference>
<feature type="region of interest" description="Disordered" evidence="1">
    <location>
        <begin position="28"/>
        <end position="58"/>
    </location>
</feature>
<accession>A0ABS1D4A6</accession>
<gene>
    <name evidence="4" type="ORF">CKO45_24530</name>
</gene>
<evidence type="ECO:0000259" key="3">
    <source>
        <dbReference type="PROSITE" id="PS50222"/>
    </source>
</evidence>
<dbReference type="PROSITE" id="PS00018">
    <property type="entry name" value="EF_HAND_1"/>
    <property type="match status" value="1"/>
</dbReference>
<dbReference type="InterPro" id="IPR018247">
    <property type="entry name" value="EF_Hand_1_Ca_BS"/>
</dbReference>
<comment type="caution">
    <text evidence="4">The sequence shown here is derived from an EMBL/GenBank/DDBJ whole genome shotgun (WGS) entry which is preliminary data.</text>
</comment>
<organism evidence="4 5">
    <name type="scientific">Paracraurococcus ruber</name>
    <dbReference type="NCBI Taxonomy" id="77675"/>
    <lineage>
        <taxon>Bacteria</taxon>
        <taxon>Pseudomonadati</taxon>
        <taxon>Pseudomonadota</taxon>
        <taxon>Alphaproteobacteria</taxon>
        <taxon>Acetobacterales</taxon>
        <taxon>Roseomonadaceae</taxon>
        <taxon>Paracraurococcus</taxon>
    </lineage>
</organism>
<dbReference type="Pfam" id="PF13202">
    <property type="entry name" value="EF-hand_5"/>
    <property type="match status" value="3"/>
</dbReference>
<feature type="region of interest" description="Disordered" evidence="1">
    <location>
        <begin position="124"/>
        <end position="151"/>
    </location>
</feature>
<dbReference type="PROSITE" id="PS50222">
    <property type="entry name" value="EF_HAND_2"/>
    <property type="match status" value="1"/>
</dbReference>
<proteinExistence type="predicted"/>
<evidence type="ECO:0000256" key="1">
    <source>
        <dbReference type="SAM" id="MobiDB-lite"/>
    </source>
</evidence>
<feature type="signal peptide" evidence="2">
    <location>
        <begin position="1"/>
        <end position="26"/>
    </location>
</feature>
<sequence>MTGPLCMRPTIVLAFALLTLAAEARAQPDSRSWAPWGGADSPGGLFGGDPAEVAPRGDAGVTHDQVWQWLRGRFDQADRDRSGSLTPDEIRAHPQARATFRAADADRNGRVTLEELRPLSEQWFRAHDANGDNQLTRREMPARQRAAKPAG</sequence>
<feature type="chain" id="PRO_5045879202" description="EF-hand domain-containing protein" evidence="2">
    <location>
        <begin position="27"/>
        <end position="151"/>
    </location>
</feature>
<dbReference type="EMBL" id="NRSG01000293">
    <property type="protein sequence ID" value="MBK1661381.1"/>
    <property type="molecule type" value="Genomic_DNA"/>
</dbReference>
<dbReference type="Proteomes" id="UP000697995">
    <property type="component" value="Unassembled WGS sequence"/>
</dbReference>
<evidence type="ECO:0000313" key="5">
    <source>
        <dbReference type="Proteomes" id="UP000697995"/>
    </source>
</evidence>
<evidence type="ECO:0000313" key="4">
    <source>
        <dbReference type="EMBL" id="MBK1661381.1"/>
    </source>
</evidence>
<dbReference type="InterPro" id="IPR002048">
    <property type="entry name" value="EF_hand_dom"/>
</dbReference>
<name>A0ABS1D4A6_9PROT</name>
<keyword evidence="2" id="KW-0732">Signal</keyword>
<protein>
    <recommendedName>
        <fullName evidence="3">EF-hand domain-containing protein</fullName>
    </recommendedName>
</protein>
<feature type="compositionally biased region" description="Basic and acidic residues" evidence="1">
    <location>
        <begin position="124"/>
        <end position="142"/>
    </location>
</feature>
<evidence type="ECO:0000256" key="2">
    <source>
        <dbReference type="SAM" id="SignalP"/>
    </source>
</evidence>
<feature type="domain" description="EF-hand" evidence="3">
    <location>
        <begin position="91"/>
        <end position="126"/>
    </location>
</feature>